<evidence type="ECO:0000256" key="1">
    <source>
        <dbReference type="SAM" id="MobiDB-lite"/>
    </source>
</evidence>
<dbReference type="InterPro" id="IPR011009">
    <property type="entry name" value="Kinase-like_dom_sf"/>
</dbReference>
<comment type="caution">
    <text evidence="3">The sequence shown here is derived from an EMBL/GenBank/DDBJ whole genome shotgun (WGS) entry which is preliminary data.</text>
</comment>
<dbReference type="Proteomes" id="UP001279734">
    <property type="component" value="Unassembled WGS sequence"/>
</dbReference>
<proteinExistence type="predicted"/>
<dbReference type="GO" id="GO:0007165">
    <property type="term" value="P:signal transduction"/>
    <property type="evidence" value="ECO:0007669"/>
    <property type="project" value="TreeGrafter"/>
</dbReference>
<dbReference type="PANTHER" id="PTHR23257">
    <property type="entry name" value="SERINE-THREONINE PROTEIN KINASE"/>
    <property type="match status" value="1"/>
</dbReference>
<dbReference type="InterPro" id="IPR000719">
    <property type="entry name" value="Prot_kinase_dom"/>
</dbReference>
<dbReference type="FunFam" id="1.10.510.10:FF:000778">
    <property type="entry name" value="Kinase family protein"/>
    <property type="match status" value="1"/>
</dbReference>
<accession>A0AAD3T467</accession>
<dbReference type="SUPFAM" id="SSF56112">
    <property type="entry name" value="Protein kinase-like (PK-like)"/>
    <property type="match status" value="1"/>
</dbReference>
<dbReference type="PANTHER" id="PTHR23257:SF969">
    <property type="entry name" value="INTEGRIN-LINKED PROTEIN KINASE"/>
    <property type="match status" value="1"/>
</dbReference>
<name>A0AAD3T467_NEPGR</name>
<dbReference type="Pfam" id="PF06760">
    <property type="entry name" value="DUF1221"/>
    <property type="match status" value="1"/>
</dbReference>
<dbReference type="GO" id="GO:0004672">
    <property type="term" value="F:protein kinase activity"/>
    <property type="evidence" value="ECO:0007669"/>
    <property type="project" value="InterPro"/>
</dbReference>
<dbReference type="GO" id="GO:0005524">
    <property type="term" value="F:ATP binding"/>
    <property type="evidence" value="ECO:0007669"/>
    <property type="project" value="InterPro"/>
</dbReference>
<dbReference type="PROSITE" id="PS50011">
    <property type="entry name" value="PROTEIN_KINASE_DOM"/>
    <property type="match status" value="1"/>
</dbReference>
<feature type="region of interest" description="Disordered" evidence="1">
    <location>
        <begin position="619"/>
        <end position="646"/>
    </location>
</feature>
<dbReference type="InterPro" id="IPR001245">
    <property type="entry name" value="Ser-Thr/Tyr_kinase_cat_dom"/>
</dbReference>
<gene>
    <name evidence="3" type="ORF">Nepgr_024398</name>
</gene>
<dbReference type="EMBL" id="BSYO01000024">
    <property type="protein sequence ID" value="GMH22555.1"/>
    <property type="molecule type" value="Genomic_DNA"/>
</dbReference>
<dbReference type="InterPro" id="IPR010632">
    <property type="entry name" value="DUF1221"/>
</dbReference>
<dbReference type="InterPro" id="IPR050167">
    <property type="entry name" value="Ser_Thr_protein_kinase"/>
</dbReference>
<feature type="domain" description="Protein kinase" evidence="2">
    <location>
        <begin position="237"/>
        <end position="510"/>
    </location>
</feature>
<dbReference type="GO" id="GO:0005737">
    <property type="term" value="C:cytoplasm"/>
    <property type="evidence" value="ECO:0007669"/>
    <property type="project" value="TreeGrafter"/>
</dbReference>
<dbReference type="Pfam" id="PF07714">
    <property type="entry name" value="PK_Tyr_Ser-Thr"/>
    <property type="match status" value="1"/>
</dbReference>
<dbReference type="Gene3D" id="1.10.510.10">
    <property type="entry name" value="Transferase(Phosphotransferase) domain 1"/>
    <property type="match status" value="1"/>
</dbReference>
<protein>
    <recommendedName>
        <fullName evidence="2">Protein kinase domain-containing protein</fullName>
    </recommendedName>
</protein>
<evidence type="ECO:0000313" key="3">
    <source>
        <dbReference type="EMBL" id="GMH22555.1"/>
    </source>
</evidence>
<keyword evidence="4" id="KW-1185">Reference proteome</keyword>
<evidence type="ECO:0000259" key="2">
    <source>
        <dbReference type="PROSITE" id="PS50011"/>
    </source>
</evidence>
<evidence type="ECO:0000313" key="4">
    <source>
        <dbReference type="Proteomes" id="UP001279734"/>
    </source>
</evidence>
<reference evidence="3" key="1">
    <citation type="submission" date="2023-05" db="EMBL/GenBank/DDBJ databases">
        <title>Nepenthes gracilis genome sequencing.</title>
        <authorList>
            <person name="Fukushima K."/>
        </authorList>
    </citation>
    <scope>NUCLEOTIDE SEQUENCE</scope>
    <source>
        <strain evidence="3">SING2019-196</strain>
    </source>
</reference>
<organism evidence="3 4">
    <name type="scientific">Nepenthes gracilis</name>
    <name type="common">Slender pitcher plant</name>
    <dbReference type="NCBI Taxonomy" id="150966"/>
    <lineage>
        <taxon>Eukaryota</taxon>
        <taxon>Viridiplantae</taxon>
        <taxon>Streptophyta</taxon>
        <taxon>Embryophyta</taxon>
        <taxon>Tracheophyta</taxon>
        <taxon>Spermatophyta</taxon>
        <taxon>Magnoliopsida</taxon>
        <taxon>eudicotyledons</taxon>
        <taxon>Gunneridae</taxon>
        <taxon>Pentapetalae</taxon>
        <taxon>Caryophyllales</taxon>
        <taxon>Nepenthaceae</taxon>
        <taxon>Nepenthes</taxon>
    </lineage>
</organism>
<sequence>MEQFRQIGKVLGSLKALMVFQNDIQINQRQCCFLLDSLSMAYETIAEEMRSNLRFAEKHTTWKGLEQPLKELYRVCKEGEAYIRQCFEIKDWWAKAIVLYQNRDCIEFHIHNLLCCLPIVIEAIEVAGELSNLDEDQMRKRRLFWSRKYQNEWKDPKLFQWSFGKKYLVSPEFCNRMDTVWKEDRWILLDKIHEKETSGSTKYQHRLVNLLSKNLDDSEPSNAKLLPSTILVGSKDYQVRRRLGNGGQYKEILWLGESFVLRHIKGDAEPLMHEICQLFSLAHPNILQLLCGFTDEEKKEYFLVTELMSKNIGSYMKELNSPKKRIPFSHTVAVDIMLQVARGMEYLHSKKIYHGNLNPSKILVRARINNTEGSLLAKVSGYGLSSLTHLSQKTSHSNEAPSYIWHAPEVLAAQEESGSTIGAKYTGKSDVYSFGMICFEILTGKVPFDDAHLQGDKMSRNIRAGERPLFPFHCPKYVVTLTKKCWHSDPNQRPSFSSICRILRYIKRFLVMNPDQSQADPPIPLIDYYDVETGLLNKFPSWRKDDPFPVSEIPFQMFAYRVMEKEKSMVNFKDTSESGSEGASMSGDENVATVDDSFLSVTERNNLLFPESANKRLSSIKRSADIKTNKYPGTPKGRSTRPPQLTRCSRSLNMNIADQMLLMSPRIKRHSGHSSDSELS</sequence>
<dbReference type="AlphaFoldDB" id="A0AAD3T467"/>